<dbReference type="CDD" id="cd00170">
    <property type="entry name" value="SEC14"/>
    <property type="match status" value="1"/>
</dbReference>
<gene>
    <name evidence="4" type="ORF">TNCT_243451</name>
</gene>
<dbReference type="AlphaFoldDB" id="A0A8X6EXV5"/>
<proteinExistence type="predicted"/>
<dbReference type="Gene3D" id="3.40.525.10">
    <property type="entry name" value="CRAL-TRIO lipid binding domain"/>
    <property type="match status" value="1"/>
</dbReference>
<dbReference type="PROSITE" id="PS50191">
    <property type="entry name" value="CRAL_TRIO"/>
    <property type="match status" value="1"/>
</dbReference>
<dbReference type="GO" id="GO:0005737">
    <property type="term" value="C:cytoplasm"/>
    <property type="evidence" value="ECO:0007669"/>
    <property type="project" value="TreeGrafter"/>
</dbReference>
<dbReference type="InterPro" id="IPR036865">
    <property type="entry name" value="CRAL-TRIO_dom_sf"/>
</dbReference>
<evidence type="ECO:0000256" key="1">
    <source>
        <dbReference type="SAM" id="Phobius"/>
    </source>
</evidence>
<keyword evidence="1" id="KW-0812">Transmembrane</keyword>
<dbReference type="SUPFAM" id="SSF52087">
    <property type="entry name" value="CRAL/TRIO domain"/>
    <property type="match status" value="1"/>
</dbReference>
<keyword evidence="5" id="KW-1185">Reference proteome</keyword>
<dbReference type="Pfam" id="PF00650">
    <property type="entry name" value="CRAL_TRIO"/>
    <property type="match status" value="1"/>
</dbReference>
<name>A0A8X6EXV5_TRICU</name>
<evidence type="ECO:0000313" key="4">
    <source>
        <dbReference type="EMBL" id="GFQ64422.1"/>
    </source>
</evidence>
<dbReference type="EMBL" id="BMAO01010043">
    <property type="protein sequence ID" value="GFQ64422.1"/>
    <property type="molecule type" value="Genomic_DNA"/>
</dbReference>
<dbReference type="InterPro" id="IPR009038">
    <property type="entry name" value="GOLD_dom"/>
</dbReference>
<dbReference type="InterPro" id="IPR051064">
    <property type="entry name" value="SEC14/CRAL-TRIO_domain"/>
</dbReference>
<feature type="transmembrane region" description="Helical" evidence="1">
    <location>
        <begin position="12"/>
        <end position="33"/>
    </location>
</feature>
<feature type="domain" description="GOLD" evidence="3">
    <location>
        <begin position="98"/>
        <end position="206"/>
    </location>
</feature>
<dbReference type="InterPro" id="IPR001251">
    <property type="entry name" value="CRAL-TRIO_dom"/>
</dbReference>
<dbReference type="SUPFAM" id="SSF101576">
    <property type="entry name" value="Supernatant protein factor (SPF), C-terminal domain"/>
    <property type="match status" value="1"/>
</dbReference>
<reference evidence="4" key="1">
    <citation type="submission" date="2020-07" db="EMBL/GenBank/DDBJ databases">
        <title>Multicomponent nature underlies the extraordinary mechanical properties of spider dragline silk.</title>
        <authorList>
            <person name="Kono N."/>
            <person name="Nakamura H."/>
            <person name="Mori M."/>
            <person name="Yoshida Y."/>
            <person name="Ohtoshi R."/>
            <person name="Malay A.D."/>
            <person name="Moran D.A.P."/>
            <person name="Tomita M."/>
            <person name="Numata K."/>
            <person name="Arakawa K."/>
        </authorList>
    </citation>
    <scope>NUCLEOTIDE SEQUENCE</scope>
</reference>
<accession>A0A8X6EXV5</accession>
<keyword evidence="1" id="KW-0472">Membrane</keyword>
<dbReference type="PANTHER" id="PTHR23324:SF83">
    <property type="entry name" value="SEC14-LIKE PROTEIN 2"/>
    <property type="match status" value="1"/>
</dbReference>
<keyword evidence="1" id="KW-1133">Transmembrane helix</keyword>
<dbReference type="PANTHER" id="PTHR23324">
    <property type="entry name" value="SEC14 RELATED PROTEIN"/>
    <property type="match status" value="1"/>
</dbReference>
<evidence type="ECO:0000259" key="2">
    <source>
        <dbReference type="PROSITE" id="PS50191"/>
    </source>
</evidence>
<feature type="domain" description="CRAL-TRIO" evidence="2">
    <location>
        <begin position="1"/>
        <end position="74"/>
    </location>
</feature>
<evidence type="ECO:0000259" key="3">
    <source>
        <dbReference type="PROSITE" id="PS50866"/>
    </source>
</evidence>
<dbReference type="PROSITE" id="PS50866">
    <property type="entry name" value="GOLD"/>
    <property type="match status" value="1"/>
</dbReference>
<evidence type="ECO:0000313" key="5">
    <source>
        <dbReference type="Proteomes" id="UP000887116"/>
    </source>
</evidence>
<comment type="caution">
    <text evidence="4">The sequence shown here is derived from an EMBL/GenBank/DDBJ whole genome shotgun (WGS) entry which is preliminary data.</text>
</comment>
<dbReference type="OrthoDB" id="6409645at2759"/>
<protein>
    <submittedName>
        <fullName evidence="4">Retinal-binding protein</fullName>
    </submittedName>
</protein>
<dbReference type="Gene3D" id="2.60.120.680">
    <property type="entry name" value="GOLD domain"/>
    <property type="match status" value="1"/>
</dbReference>
<dbReference type="Proteomes" id="UP000887116">
    <property type="component" value="Unassembled WGS sequence"/>
</dbReference>
<dbReference type="InterPro" id="IPR036598">
    <property type="entry name" value="GOLD_dom_sf"/>
</dbReference>
<organism evidence="4 5">
    <name type="scientific">Trichonephila clavata</name>
    <name type="common">Joro spider</name>
    <name type="synonym">Nephila clavata</name>
    <dbReference type="NCBI Taxonomy" id="2740835"/>
    <lineage>
        <taxon>Eukaryota</taxon>
        <taxon>Metazoa</taxon>
        <taxon>Ecdysozoa</taxon>
        <taxon>Arthropoda</taxon>
        <taxon>Chelicerata</taxon>
        <taxon>Arachnida</taxon>
        <taxon>Araneae</taxon>
        <taxon>Araneomorphae</taxon>
        <taxon>Entelegynae</taxon>
        <taxon>Araneoidea</taxon>
        <taxon>Nephilidae</taxon>
        <taxon>Trichonephila</taxon>
    </lineage>
</organism>
<sequence length="218" mass="24722">MYQDNYPEMLKSAYVINISPYFTLVFNIVKVFLAASIMKKCHFCSRDDIKSKLLNVIDADDLPAFLGGNKTDPDGNPLCLTFVNHAGKVLPKYFANKRSISFSKVEGVQKLIVPRSSFSEIKVEVSEPGMIIEWEFEIKSKDIGFGLYFEDSSKEMVDIVSVQRIDTEEFSETGCHKCEQAGTYVLLFDNSYSWMRSKEVHYRVVTSSSKTLGDISLD</sequence>
<dbReference type="Pfam" id="PF13897">
    <property type="entry name" value="GOLD_2"/>
    <property type="match status" value="1"/>
</dbReference>